<reference evidence="10 11" key="1">
    <citation type="submission" date="2021-02" db="EMBL/GenBank/DDBJ databases">
        <title>Alicyclobacillus curvatus sp. nov. and Alicyclobacillus mengziensis sp. nov., two acidophilic bacteria isolated from acid mine drainage.</title>
        <authorList>
            <person name="Huang Y."/>
        </authorList>
    </citation>
    <scope>NUCLEOTIDE SEQUENCE [LARGE SCALE GENOMIC DNA]</scope>
    <source>
        <strain evidence="10 11">S30H14</strain>
    </source>
</reference>
<evidence type="ECO:0000256" key="5">
    <source>
        <dbReference type="ARBA" id="ARBA00022741"/>
    </source>
</evidence>
<evidence type="ECO:0000313" key="11">
    <source>
        <dbReference type="Proteomes" id="UP000663505"/>
    </source>
</evidence>
<dbReference type="InterPro" id="IPR035965">
    <property type="entry name" value="PAS-like_dom_sf"/>
</dbReference>
<dbReference type="SMART" id="SM00388">
    <property type="entry name" value="HisKA"/>
    <property type="match status" value="1"/>
</dbReference>
<dbReference type="EMBL" id="CP071182">
    <property type="protein sequence ID" value="QSO47901.1"/>
    <property type="molecule type" value="Genomic_DNA"/>
</dbReference>
<dbReference type="CDD" id="cd00082">
    <property type="entry name" value="HisKA"/>
    <property type="match status" value="1"/>
</dbReference>
<dbReference type="PANTHER" id="PTHR43065:SF10">
    <property type="entry name" value="PEROXIDE STRESS-ACTIVATED HISTIDINE KINASE MAK3"/>
    <property type="match status" value="1"/>
</dbReference>
<dbReference type="KEGG" id="afx:JZ786_02360"/>
<dbReference type="InterPro" id="IPR036890">
    <property type="entry name" value="HATPase_C_sf"/>
</dbReference>
<dbReference type="PROSITE" id="PS50109">
    <property type="entry name" value="HIS_KIN"/>
    <property type="match status" value="1"/>
</dbReference>
<dbReference type="SUPFAM" id="SSF55874">
    <property type="entry name" value="ATPase domain of HSP90 chaperone/DNA topoisomerase II/histidine kinase"/>
    <property type="match status" value="1"/>
</dbReference>
<dbReference type="SMART" id="SM00387">
    <property type="entry name" value="HATPase_c"/>
    <property type="match status" value="1"/>
</dbReference>
<dbReference type="Proteomes" id="UP000663505">
    <property type="component" value="Chromosome"/>
</dbReference>
<keyword evidence="11" id="KW-1185">Reference proteome</keyword>
<keyword evidence="8" id="KW-0902">Two-component regulatory system</keyword>
<evidence type="ECO:0000313" key="10">
    <source>
        <dbReference type="EMBL" id="QSO47901.1"/>
    </source>
</evidence>
<evidence type="ECO:0000256" key="7">
    <source>
        <dbReference type="ARBA" id="ARBA00022840"/>
    </source>
</evidence>
<proteinExistence type="predicted"/>
<dbReference type="InterPro" id="IPR004358">
    <property type="entry name" value="Sig_transdc_His_kin-like_C"/>
</dbReference>
<evidence type="ECO:0000259" key="9">
    <source>
        <dbReference type="PROSITE" id="PS50109"/>
    </source>
</evidence>
<dbReference type="Gene3D" id="3.30.450.20">
    <property type="entry name" value="PAS domain"/>
    <property type="match status" value="1"/>
</dbReference>
<dbReference type="InterPro" id="IPR003594">
    <property type="entry name" value="HATPase_dom"/>
</dbReference>
<dbReference type="SUPFAM" id="SSF47384">
    <property type="entry name" value="Homodimeric domain of signal transducing histidine kinase"/>
    <property type="match status" value="1"/>
</dbReference>
<feature type="domain" description="Histidine kinase" evidence="9">
    <location>
        <begin position="139"/>
        <end position="347"/>
    </location>
</feature>
<dbReference type="CDD" id="cd00075">
    <property type="entry name" value="HATPase"/>
    <property type="match status" value="1"/>
</dbReference>
<evidence type="ECO:0000256" key="8">
    <source>
        <dbReference type="ARBA" id="ARBA00023012"/>
    </source>
</evidence>
<dbReference type="EC" id="2.7.13.3" evidence="2"/>
<evidence type="ECO:0000256" key="4">
    <source>
        <dbReference type="ARBA" id="ARBA00022679"/>
    </source>
</evidence>
<dbReference type="GO" id="GO:0000155">
    <property type="term" value="F:phosphorelay sensor kinase activity"/>
    <property type="evidence" value="ECO:0007669"/>
    <property type="project" value="InterPro"/>
</dbReference>
<dbReference type="RefSeq" id="WP_206657246.1">
    <property type="nucleotide sequence ID" value="NZ_CP071182.1"/>
</dbReference>
<protein>
    <recommendedName>
        <fullName evidence="2">histidine kinase</fullName>
        <ecNumber evidence="2">2.7.13.3</ecNumber>
    </recommendedName>
</protein>
<comment type="catalytic activity">
    <reaction evidence="1">
        <text>ATP + protein L-histidine = ADP + protein N-phospho-L-histidine.</text>
        <dbReference type="EC" id="2.7.13.3"/>
    </reaction>
</comment>
<dbReference type="AlphaFoldDB" id="A0A9X7VZH8"/>
<dbReference type="SUPFAM" id="SSF55785">
    <property type="entry name" value="PYP-like sensor domain (PAS domain)"/>
    <property type="match status" value="1"/>
</dbReference>
<dbReference type="InterPro" id="IPR005467">
    <property type="entry name" value="His_kinase_dom"/>
</dbReference>
<dbReference type="Gene3D" id="1.10.287.130">
    <property type="match status" value="1"/>
</dbReference>
<dbReference type="Pfam" id="PF02518">
    <property type="entry name" value="HATPase_c"/>
    <property type="match status" value="1"/>
</dbReference>
<keyword evidence="4" id="KW-0808">Transferase</keyword>
<dbReference type="InterPro" id="IPR003661">
    <property type="entry name" value="HisK_dim/P_dom"/>
</dbReference>
<sequence>MISHEVHGGPSHPFASLNWLNAGVIHLDSQGWLTIYNDLAAQLLDITAELEVPIRIEECFATTREEYKLLHHILTSKAEVRNQLITWAENGRIRHVLIDSYRVDTGVYLVMKDLGDFVLLDQHLQRTDKLAVVGKVAAGIAHEIRNPLTTVRGFLQVMMNRLSGREMDEEEEYLRMMVKEVDKVESLVKELLLLSKPHRTARRHCQLGQLVRRLQPLILEQAAEKKVRVEFIIDGDIPHVVGDEELLSHVIIQLVENALDAMEVDGQLTVRVCRENHVVRLDVRDTGPGIPYYHMDQVFDAFFTTKEKGTGLGLPICQKIVADHGGEIHVSSKGFGTTFSVLLPAAESASA</sequence>
<evidence type="ECO:0000256" key="6">
    <source>
        <dbReference type="ARBA" id="ARBA00022777"/>
    </source>
</evidence>
<dbReference type="PRINTS" id="PR00344">
    <property type="entry name" value="BCTRLSENSOR"/>
</dbReference>
<evidence type="ECO:0000256" key="1">
    <source>
        <dbReference type="ARBA" id="ARBA00000085"/>
    </source>
</evidence>
<name>A0A9X7VZH8_9BACL</name>
<gene>
    <name evidence="10" type="ORF">JZ786_02360</name>
</gene>
<dbReference type="PANTHER" id="PTHR43065">
    <property type="entry name" value="SENSOR HISTIDINE KINASE"/>
    <property type="match status" value="1"/>
</dbReference>
<dbReference type="Gene3D" id="3.30.565.10">
    <property type="entry name" value="Histidine kinase-like ATPase, C-terminal domain"/>
    <property type="match status" value="1"/>
</dbReference>
<organism evidence="10 11">
    <name type="scientific">Alicyclobacillus mengziensis</name>
    <dbReference type="NCBI Taxonomy" id="2931921"/>
    <lineage>
        <taxon>Bacteria</taxon>
        <taxon>Bacillati</taxon>
        <taxon>Bacillota</taxon>
        <taxon>Bacilli</taxon>
        <taxon>Bacillales</taxon>
        <taxon>Alicyclobacillaceae</taxon>
        <taxon>Alicyclobacillus</taxon>
    </lineage>
</organism>
<dbReference type="Pfam" id="PF00512">
    <property type="entry name" value="HisKA"/>
    <property type="match status" value="1"/>
</dbReference>
<evidence type="ECO:0000256" key="3">
    <source>
        <dbReference type="ARBA" id="ARBA00022553"/>
    </source>
</evidence>
<evidence type="ECO:0000256" key="2">
    <source>
        <dbReference type="ARBA" id="ARBA00012438"/>
    </source>
</evidence>
<accession>A0A9X7VZH8</accession>
<dbReference type="GO" id="GO:0005524">
    <property type="term" value="F:ATP binding"/>
    <property type="evidence" value="ECO:0007669"/>
    <property type="project" value="UniProtKB-KW"/>
</dbReference>
<keyword evidence="7" id="KW-0067">ATP-binding</keyword>
<keyword evidence="6 10" id="KW-0418">Kinase</keyword>
<keyword evidence="3" id="KW-0597">Phosphoprotein</keyword>
<dbReference type="InterPro" id="IPR036097">
    <property type="entry name" value="HisK_dim/P_sf"/>
</dbReference>
<keyword evidence="5" id="KW-0547">Nucleotide-binding</keyword>